<sequence length="296" mass="33828">MTFTFCCQGTEEVEGISLNMDNLKDVLSISSCQVFNTMPHLRFLLFTSGRGSNKVHLPNGLHSLPDDLIILEWYKYPLKTLPSNFSPEKLVELNLSFSNIKQLWEGTKGLKEQPTKFGIFLPGTEIPEWFTYQSVGSSVNIPVLRQDLVNRKLMGFAICAVLGFEEYQNINLEYLRVKVDCRFEAYYHFEHFPLSYKSNDFSLFIDSDHILLGYSSFSNKFDSLSQNLEKLFASANDSVDISFEIKDYYGVKHYAVHPIYAEPNEIIVATIEDIGETSGLRSGRSDDNEEKIEPHP</sequence>
<evidence type="ECO:0000313" key="4">
    <source>
        <dbReference type="EMBL" id="KAK2639785.1"/>
    </source>
</evidence>
<name>A0AAD9TPE0_9ROSI</name>
<dbReference type="InterPro" id="IPR044974">
    <property type="entry name" value="Disease_R_plants"/>
</dbReference>
<organism evidence="4 5">
    <name type="scientific">Dipteronia dyeriana</name>
    <dbReference type="NCBI Taxonomy" id="168575"/>
    <lineage>
        <taxon>Eukaryota</taxon>
        <taxon>Viridiplantae</taxon>
        <taxon>Streptophyta</taxon>
        <taxon>Embryophyta</taxon>
        <taxon>Tracheophyta</taxon>
        <taxon>Spermatophyta</taxon>
        <taxon>Magnoliopsida</taxon>
        <taxon>eudicotyledons</taxon>
        <taxon>Gunneridae</taxon>
        <taxon>Pentapetalae</taxon>
        <taxon>rosids</taxon>
        <taxon>malvids</taxon>
        <taxon>Sapindales</taxon>
        <taxon>Sapindaceae</taxon>
        <taxon>Hippocastanoideae</taxon>
        <taxon>Acereae</taxon>
        <taxon>Dipteronia</taxon>
    </lineage>
</organism>
<dbReference type="EMBL" id="JANJYI010000008">
    <property type="protein sequence ID" value="KAK2639785.1"/>
    <property type="molecule type" value="Genomic_DNA"/>
</dbReference>
<dbReference type="Pfam" id="PF20160">
    <property type="entry name" value="C-JID"/>
    <property type="match status" value="1"/>
</dbReference>
<keyword evidence="1" id="KW-0433">Leucine-rich repeat</keyword>
<evidence type="ECO:0000256" key="1">
    <source>
        <dbReference type="ARBA" id="ARBA00022614"/>
    </source>
</evidence>
<evidence type="ECO:0000313" key="5">
    <source>
        <dbReference type="Proteomes" id="UP001280121"/>
    </source>
</evidence>
<dbReference type="Proteomes" id="UP001280121">
    <property type="component" value="Unassembled WGS sequence"/>
</dbReference>
<accession>A0AAD9TPE0</accession>
<keyword evidence="5" id="KW-1185">Reference proteome</keyword>
<evidence type="ECO:0000256" key="2">
    <source>
        <dbReference type="ARBA" id="ARBA00022737"/>
    </source>
</evidence>
<proteinExistence type="predicted"/>
<dbReference type="PANTHER" id="PTHR11017:SF574">
    <property type="entry name" value="ADP-RIBOSYL CYCLASE_CYCLIC ADP-RIBOSE HYDROLASE"/>
    <property type="match status" value="1"/>
</dbReference>
<dbReference type="InterPro" id="IPR045344">
    <property type="entry name" value="C-JID"/>
</dbReference>
<feature type="domain" description="C-JID" evidence="3">
    <location>
        <begin position="121"/>
        <end position="262"/>
    </location>
</feature>
<protein>
    <recommendedName>
        <fullName evidence="3">C-JID domain-containing protein</fullName>
    </recommendedName>
</protein>
<dbReference type="Pfam" id="PF07725">
    <property type="entry name" value="LRR_3"/>
    <property type="match status" value="1"/>
</dbReference>
<dbReference type="GO" id="GO:0006952">
    <property type="term" value="P:defense response"/>
    <property type="evidence" value="ECO:0007669"/>
    <property type="project" value="InterPro"/>
</dbReference>
<dbReference type="InterPro" id="IPR011713">
    <property type="entry name" value="Leu-rich_rpt_3"/>
</dbReference>
<evidence type="ECO:0000259" key="3">
    <source>
        <dbReference type="Pfam" id="PF20160"/>
    </source>
</evidence>
<dbReference type="AlphaFoldDB" id="A0AAD9TPE0"/>
<keyword evidence="2" id="KW-0677">Repeat</keyword>
<comment type="caution">
    <text evidence="4">The sequence shown here is derived from an EMBL/GenBank/DDBJ whole genome shotgun (WGS) entry which is preliminary data.</text>
</comment>
<dbReference type="PANTHER" id="PTHR11017">
    <property type="entry name" value="LEUCINE-RICH REPEAT-CONTAINING PROTEIN"/>
    <property type="match status" value="1"/>
</dbReference>
<reference evidence="4" key="1">
    <citation type="journal article" date="2023" name="Plant J.">
        <title>Genome sequences and population genomics provide insights into the demographic history, inbreeding, and mutation load of two 'living fossil' tree species of Dipteronia.</title>
        <authorList>
            <person name="Feng Y."/>
            <person name="Comes H.P."/>
            <person name="Chen J."/>
            <person name="Zhu S."/>
            <person name="Lu R."/>
            <person name="Zhang X."/>
            <person name="Li P."/>
            <person name="Qiu J."/>
            <person name="Olsen K.M."/>
            <person name="Qiu Y."/>
        </authorList>
    </citation>
    <scope>NUCLEOTIDE SEQUENCE</scope>
    <source>
        <strain evidence="4">KIB01</strain>
    </source>
</reference>
<gene>
    <name evidence="4" type="ORF">Ddye_027580</name>
</gene>